<protein>
    <submittedName>
        <fullName evidence="1">Uncharacterized protein</fullName>
    </submittedName>
</protein>
<name>A0A4C1YCZ2_EUMVA</name>
<accession>A0A4C1YCZ2</accession>
<evidence type="ECO:0000313" key="2">
    <source>
        <dbReference type="Proteomes" id="UP000299102"/>
    </source>
</evidence>
<sequence length="87" mass="9952">MPLEAFDQHPFHYFAQHSEQSDRTVRLWTGVVFLARLTLMAATFQARGKYPSSRHLLAIARNNPRSRKIAAWHMSDVNPSMPGAFRG</sequence>
<organism evidence="1 2">
    <name type="scientific">Eumeta variegata</name>
    <name type="common">Bagworm moth</name>
    <name type="synonym">Eumeta japonica</name>
    <dbReference type="NCBI Taxonomy" id="151549"/>
    <lineage>
        <taxon>Eukaryota</taxon>
        <taxon>Metazoa</taxon>
        <taxon>Ecdysozoa</taxon>
        <taxon>Arthropoda</taxon>
        <taxon>Hexapoda</taxon>
        <taxon>Insecta</taxon>
        <taxon>Pterygota</taxon>
        <taxon>Neoptera</taxon>
        <taxon>Endopterygota</taxon>
        <taxon>Lepidoptera</taxon>
        <taxon>Glossata</taxon>
        <taxon>Ditrysia</taxon>
        <taxon>Tineoidea</taxon>
        <taxon>Psychidae</taxon>
        <taxon>Oiketicinae</taxon>
        <taxon>Eumeta</taxon>
    </lineage>
</organism>
<dbReference type="Proteomes" id="UP000299102">
    <property type="component" value="Unassembled WGS sequence"/>
</dbReference>
<keyword evidence="2" id="KW-1185">Reference proteome</keyword>
<evidence type="ECO:0000313" key="1">
    <source>
        <dbReference type="EMBL" id="GBP73888.1"/>
    </source>
</evidence>
<dbReference type="AlphaFoldDB" id="A0A4C1YCZ2"/>
<proteinExistence type="predicted"/>
<dbReference type="EMBL" id="BGZK01001190">
    <property type="protein sequence ID" value="GBP73888.1"/>
    <property type="molecule type" value="Genomic_DNA"/>
</dbReference>
<comment type="caution">
    <text evidence="1">The sequence shown here is derived from an EMBL/GenBank/DDBJ whole genome shotgun (WGS) entry which is preliminary data.</text>
</comment>
<gene>
    <name evidence="1" type="ORF">EVAR_82717_1</name>
</gene>
<reference evidence="1 2" key="1">
    <citation type="journal article" date="2019" name="Commun. Biol.">
        <title>The bagworm genome reveals a unique fibroin gene that provides high tensile strength.</title>
        <authorList>
            <person name="Kono N."/>
            <person name="Nakamura H."/>
            <person name="Ohtoshi R."/>
            <person name="Tomita M."/>
            <person name="Numata K."/>
            <person name="Arakawa K."/>
        </authorList>
    </citation>
    <scope>NUCLEOTIDE SEQUENCE [LARGE SCALE GENOMIC DNA]</scope>
</reference>